<comment type="caution">
    <text evidence="1">The sequence shown here is derived from an EMBL/GenBank/DDBJ whole genome shotgun (WGS) entry which is preliminary data.</text>
</comment>
<proteinExistence type="predicted"/>
<dbReference type="OrthoDB" id="6369483at2759"/>
<evidence type="ECO:0000313" key="1">
    <source>
        <dbReference type="EMBL" id="KAJ3591528.1"/>
    </source>
</evidence>
<keyword evidence="2" id="KW-1185">Reference proteome</keyword>
<dbReference type="Proteomes" id="UP001148018">
    <property type="component" value="Unassembled WGS sequence"/>
</dbReference>
<dbReference type="EMBL" id="JANIIK010000113">
    <property type="protein sequence ID" value="KAJ3591528.1"/>
    <property type="molecule type" value="Genomic_DNA"/>
</dbReference>
<name>A0A9Q0DQ46_9TELE</name>
<reference evidence="1" key="1">
    <citation type="submission" date="2022-07" db="EMBL/GenBank/DDBJ databases">
        <title>Chromosome-level genome of Muraenolepis orangiensis.</title>
        <authorList>
            <person name="Kim J."/>
        </authorList>
    </citation>
    <scope>NUCLEOTIDE SEQUENCE</scope>
    <source>
        <strain evidence="1">KU_S4_2022</strain>
        <tissue evidence="1">Muscle</tissue>
    </source>
</reference>
<evidence type="ECO:0000313" key="2">
    <source>
        <dbReference type="Proteomes" id="UP001148018"/>
    </source>
</evidence>
<accession>A0A9Q0DQ46</accession>
<protein>
    <submittedName>
        <fullName evidence="1">Uncharacterized protein</fullName>
    </submittedName>
</protein>
<organism evidence="1 2">
    <name type="scientific">Muraenolepis orangiensis</name>
    <name type="common">Patagonian moray cod</name>
    <dbReference type="NCBI Taxonomy" id="630683"/>
    <lineage>
        <taxon>Eukaryota</taxon>
        <taxon>Metazoa</taxon>
        <taxon>Chordata</taxon>
        <taxon>Craniata</taxon>
        <taxon>Vertebrata</taxon>
        <taxon>Euteleostomi</taxon>
        <taxon>Actinopterygii</taxon>
        <taxon>Neopterygii</taxon>
        <taxon>Teleostei</taxon>
        <taxon>Neoteleostei</taxon>
        <taxon>Acanthomorphata</taxon>
        <taxon>Zeiogadaria</taxon>
        <taxon>Gadariae</taxon>
        <taxon>Gadiformes</taxon>
        <taxon>Muraenolepidoidei</taxon>
        <taxon>Muraenolepididae</taxon>
        <taxon>Muraenolepis</taxon>
    </lineage>
</organism>
<dbReference type="AlphaFoldDB" id="A0A9Q0DQ46"/>
<sequence length="73" mass="8150">MSSRRCWRGYEQPPLLAVGYEQPPLLAVGYEQPPLLLAVKIPAFTRGCCQLDENNVEEKRQMADLQVCVESGG</sequence>
<gene>
    <name evidence="1" type="ORF">NHX12_006661</name>
</gene>